<dbReference type="AlphaFoldDB" id="A0A0L8HYV1"/>
<feature type="region of interest" description="Disordered" evidence="1">
    <location>
        <begin position="81"/>
        <end position="106"/>
    </location>
</feature>
<proteinExistence type="predicted"/>
<name>A0A0L8HYV1_OCTBM</name>
<gene>
    <name evidence="2" type="ORF">OCBIM_22003019mg</name>
</gene>
<accession>A0A0L8HYV1</accession>
<evidence type="ECO:0000256" key="1">
    <source>
        <dbReference type="SAM" id="MobiDB-lite"/>
    </source>
</evidence>
<dbReference type="EMBL" id="KQ417055">
    <property type="protein sequence ID" value="KOF93980.1"/>
    <property type="molecule type" value="Genomic_DNA"/>
</dbReference>
<organism evidence="2">
    <name type="scientific">Octopus bimaculoides</name>
    <name type="common">California two-spotted octopus</name>
    <dbReference type="NCBI Taxonomy" id="37653"/>
    <lineage>
        <taxon>Eukaryota</taxon>
        <taxon>Metazoa</taxon>
        <taxon>Spiralia</taxon>
        <taxon>Lophotrochozoa</taxon>
        <taxon>Mollusca</taxon>
        <taxon>Cephalopoda</taxon>
        <taxon>Coleoidea</taxon>
        <taxon>Octopodiformes</taxon>
        <taxon>Octopoda</taxon>
        <taxon>Incirrata</taxon>
        <taxon>Octopodidae</taxon>
        <taxon>Octopus</taxon>
    </lineage>
</organism>
<reference evidence="2" key="1">
    <citation type="submission" date="2015-07" db="EMBL/GenBank/DDBJ databases">
        <title>MeaNS - Measles Nucleotide Surveillance Program.</title>
        <authorList>
            <person name="Tran T."/>
            <person name="Druce J."/>
        </authorList>
    </citation>
    <scope>NUCLEOTIDE SEQUENCE</scope>
    <source>
        <strain evidence="2">UCB-OBI-ISO-001</strain>
        <tissue evidence="2">Gonad</tissue>
    </source>
</reference>
<sequence>MLRKFFHFLKYQFLEILFTELFTLILFKHIVDSVEVIFRSLKLTTYIFSTLSHLMPSNMHVINGIVTKNQQSATHTHTQTHTHSHTHTLTHTQTHTHTHTHTHTIY</sequence>
<protein>
    <submittedName>
        <fullName evidence="2">Uncharacterized protein</fullName>
    </submittedName>
</protein>
<evidence type="ECO:0000313" key="2">
    <source>
        <dbReference type="EMBL" id="KOF93980.1"/>
    </source>
</evidence>